<dbReference type="OrthoDB" id="6500128at2759"/>
<keyword evidence="1" id="KW-1133">Transmembrane helix</keyword>
<proteinExistence type="predicted"/>
<feature type="transmembrane region" description="Helical" evidence="1">
    <location>
        <begin position="13"/>
        <end position="32"/>
    </location>
</feature>
<reference evidence="2 3" key="1">
    <citation type="journal article" date="2014" name="Genome Biol. Evol.">
        <title>Comparative genomics and transcriptomics analyses reveal divergent lifestyle features of nematode endoparasitic fungus Hirsutella minnesotensis.</title>
        <authorList>
            <person name="Lai Y."/>
            <person name="Liu K."/>
            <person name="Zhang X."/>
            <person name="Zhang X."/>
            <person name="Li K."/>
            <person name="Wang N."/>
            <person name="Shu C."/>
            <person name="Wu Y."/>
            <person name="Wang C."/>
            <person name="Bushley K.E."/>
            <person name="Xiang M."/>
            <person name="Liu X."/>
        </authorList>
    </citation>
    <scope>NUCLEOTIDE SEQUENCE [LARGE SCALE GENOMIC DNA]</scope>
    <source>
        <strain evidence="2 3">3608</strain>
    </source>
</reference>
<keyword evidence="1" id="KW-0472">Membrane</keyword>
<dbReference type="Proteomes" id="UP000054481">
    <property type="component" value="Unassembled WGS sequence"/>
</dbReference>
<evidence type="ECO:0000313" key="2">
    <source>
        <dbReference type="EMBL" id="KJZ76226.1"/>
    </source>
</evidence>
<evidence type="ECO:0000313" key="3">
    <source>
        <dbReference type="Proteomes" id="UP000054481"/>
    </source>
</evidence>
<keyword evidence="3" id="KW-1185">Reference proteome</keyword>
<protein>
    <submittedName>
        <fullName evidence="2">Uncharacterized protein</fullName>
    </submittedName>
</protein>
<dbReference type="EMBL" id="KQ030512">
    <property type="protein sequence ID" value="KJZ76226.1"/>
    <property type="molecule type" value="Genomic_DNA"/>
</dbReference>
<gene>
    <name evidence="2" type="ORF">HIM_04308</name>
</gene>
<dbReference type="AlphaFoldDB" id="A0A0F7ZLB9"/>
<sequence length="178" mass="19827">MVLSIRKASRLEYFSAVLVLLGTLGLGLLSAVDQRRSIKPSNLAVLYLIGSSFSSALELTFPGNNKSLPLSHPLKWLHLADLVTRLVLLVLECRRKPGNRLSSHLSDCLPEEVPGLLSSAFFWWVNGLLFKGYKRILCLDDIPRLDGKLAPQALRVAIQRNWDLRGLSFATWGNLPSH</sequence>
<keyword evidence="1" id="KW-0812">Transmembrane</keyword>
<name>A0A0F7ZLB9_9HYPO</name>
<evidence type="ECO:0000256" key="1">
    <source>
        <dbReference type="SAM" id="Phobius"/>
    </source>
</evidence>
<accession>A0A0F7ZLB9</accession>
<organism evidence="2 3">
    <name type="scientific">Hirsutella minnesotensis 3608</name>
    <dbReference type="NCBI Taxonomy" id="1043627"/>
    <lineage>
        <taxon>Eukaryota</taxon>
        <taxon>Fungi</taxon>
        <taxon>Dikarya</taxon>
        <taxon>Ascomycota</taxon>
        <taxon>Pezizomycotina</taxon>
        <taxon>Sordariomycetes</taxon>
        <taxon>Hypocreomycetidae</taxon>
        <taxon>Hypocreales</taxon>
        <taxon>Ophiocordycipitaceae</taxon>
        <taxon>Hirsutella</taxon>
    </lineage>
</organism>